<reference evidence="2" key="1">
    <citation type="journal article" date="2005" name="PLoS Biol.">
        <title>The genomes of Oryza sativa: a history of duplications.</title>
        <authorList>
            <person name="Yu J."/>
            <person name="Wang J."/>
            <person name="Lin W."/>
            <person name="Li S."/>
            <person name="Li H."/>
            <person name="Zhou J."/>
            <person name="Ni P."/>
            <person name="Dong W."/>
            <person name="Hu S."/>
            <person name="Zeng C."/>
            <person name="Zhang J."/>
            <person name="Zhang Y."/>
            <person name="Li R."/>
            <person name="Xu Z."/>
            <person name="Li S."/>
            <person name="Li X."/>
            <person name="Zheng H."/>
            <person name="Cong L."/>
            <person name="Lin L."/>
            <person name="Yin J."/>
            <person name="Geng J."/>
            <person name="Li G."/>
            <person name="Shi J."/>
            <person name="Liu J."/>
            <person name="Lv H."/>
            <person name="Li J."/>
            <person name="Wang J."/>
            <person name="Deng Y."/>
            <person name="Ran L."/>
            <person name="Shi X."/>
            <person name="Wang X."/>
            <person name="Wu Q."/>
            <person name="Li C."/>
            <person name="Ren X."/>
            <person name="Wang J."/>
            <person name="Wang X."/>
            <person name="Li D."/>
            <person name="Liu D."/>
            <person name="Zhang X."/>
            <person name="Ji Z."/>
            <person name="Zhao W."/>
            <person name="Sun Y."/>
            <person name="Zhang Z."/>
            <person name="Bao J."/>
            <person name="Han Y."/>
            <person name="Dong L."/>
            <person name="Ji J."/>
            <person name="Chen P."/>
            <person name="Wu S."/>
            <person name="Liu J."/>
            <person name="Xiao Y."/>
            <person name="Bu D."/>
            <person name="Tan J."/>
            <person name="Yang L."/>
            <person name="Ye C."/>
            <person name="Zhang J."/>
            <person name="Xu J."/>
            <person name="Zhou Y."/>
            <person name="Yu Y."/>
            <person name="Zhang B."/>
            <person name="Zhuang S."/>
            <person name="Wei H."/>
            <person name="Liu B."/>
            <person name="Lei M."/>
            <person name="Yu H."/>
            <person name="Li Y."/>
            <person name="Xu H."/>
            <person name="Wei S."/>
            <person name="He X."/>
            <person name="Fang L."/>
            <person name="Zhang Z."/>
            <person name="Zhang Y."/>
            <person name="Huang X."/>
            <person name="Su Z."/>
            <person name="Tong W."/>
            <person name="Li J."/>
            <person name="Tong Z."/>
            <person name="Li S."/>
            <person name="Ye J."/>
            <person name="Wang L."/>
            <person name="Fang L."/>
            <person name="Lei T."/>
            <person name="Chen C."/>
            <person name="Chen H."/>
            <person name="Xu Z."/>
            <person name="Li H."/>
            <person name="Huang H."/>
            <person name="Zhang F."/>
            <person name="Xu H."/>
            <person name="Li N."/>
            <person name="Zhao C."/>
            <person name="Li S."/>
            <person name="Dong L."/>
            <person name="Huang Y."/>
            <person name="Li L."/>
            <person name="Xi Y."/>
            <person name="Qi Q."/>
            <person name="Li W."/>
            <person name="Zhang B."/>
            <person name="Hu W."/>
            <person name="Zhang Y."/>
            <person name="Tian X."/>
            <person name="Jiao Y."/>
            <person name="Liang X."/>
            <person name="Jin J."/>
            <person name="Gao L."/>
            <person name="Zheng W."/>
            <person name="Hao B."/>
            <person name="Liu S."/>
            <person name="Wang W."/>
            <person name="Yuan L."/>
            <person name="Cao M."/>
            <person name="McDermott J."/>
            <person name="Samudrala R."/>
            <person name="Wang J."/>
            <person name="Wong G.K."/>
            <person name="Yang H."/>
        </authorList>
    </citation>
    <scope>NUCLEOTIDE SEQUENCE [LARGE SCALE GENOMIC DNA]</scope>
</reference>
<dbReference type="AlphaFoldDB" id="A0A8J8Y6A7"/>
<evidence type="ECO:0000313" key="2">
    <source>
        <dbReference type="EMBL" id="EEE52063.1"/>
    </source>
</evidence>
<reference evidence="2" key="2">
    <citation type="submission" date="2008-12" db="EMBL/GenBank/DDBJ databases">
        <title>Improved gene annotation of the rice (Oryza sativa) genomes.</title>
        <authorList>
            <person name="Wang J."/>
            <person name="Li R."/>
            <person name="Fan W."/>
            <person name="Huang Q."/>
            <person name="Zhang J."/>
            <person name="Zhou Y."/>
            <person name="Hu Y."/>
            <person name="Zi S."/>
            <person name="Li J."/>
            <person name="Ni P."/>
            <person name="Zheng H."/>
            <person name="Zhang Y."/>
            <person name="Zhao M."/>
            <person name="Hao Q."/>
            <person name="McDermott J."/>
            <person name="Samudrala R."/>
            <person name="Kristiansen K."/>
            <person name="Wong G.K.-S."/>
        </authorList>
    </citation>
    <scope>NUCLEOTIDE SEQUENCE</scope>
</reference>
<feature type="chain" id="PRO_5035169228" evidence="1">
    <location>
        <begin position="18"/>
        <end position="190"/>
    </location>
</feature>
<dbReference type="Proteomes" id="UP000007752">
    <property type="component" value="Chromosome 11"/>
</dbReference>
<dbReference type="EMBL" id="CM000148">
    <property type="protein sequence ID" value="EEE52063.1"/>
    <property type="molecule type" value="Genomic_DNA"/>
</dbReference>
<accession>A0A8J8Y6A7</accession>
<feature type="signal peptide" evidence="1">
    <location>
        <begin position="1"/>
        <end position="17"/>
    </location>
</feature>
<sequence length="190" mass="20473">MMLFPSNVLLLSVTGEATAPSKPRRAPKMVPLARSGELEAGFGELDGAAPEEEEAVAAAPNLAVGAGGRGGQIRPAEFLPSLVRSAVELPRVVLRSCAAELPPSLAPLGLRRRRYLQRCRAPVIFCSCAAARCRYQRRYVSLASSARGRRKEGRKEGRREMVGPLAEAKRRNLREMVGPATINLHCEGCG</sequence>
<protein>
    <submittedName>
        <fullName evidence="2">Uncharacterized protein</fullName>
    </submittedName>
</protein>
<gene>
    <name evidence="2" type="ORF">OsJ_33818</name>
</gene>
<name>A0A8J8Y6A7_ORYSJ</name>
<evidence type="ECO:0000256" key="1">
    <source>
        <dbReference type="SAM" id="SignalP"/>
    </source>
</evidence>
<organism evidence="2">
    <name type="scientific">Oryza sativa subsp. japonica</name>
    <name type="common">Rice</name>
    <dbReference type="NCBI Taxonomy" id="39947"/>
    <lineage>
        <taxon>Eukaryota</taxon>
        <taxon>Viridiplantae</taxon>
        <taxon>Streptophyta</taxon>
        <taxon>Embryophyta</taxon>
        <taxon>Tracheophyta</taxon>
        <taxon>Spermatophyta</taxon>
        <taxon>Magnoliopsida</taxon>
        <taxon>Liliopsida</taxon>
        <taxon>Poales</taxon>
        <taxon>Poaceae</taxon>
        <taxon>BOP clade</taxon>
        <taxon>Oryzoideae</taxon>
        <taxon>Oryzeae</taxon>
        <taxon>Oryzinae</taxon>
        <taxon>Oryza</taxon>
        <taxon>Oryza sativa</taxon>
    </lineage>
</organism>
<keyword evidence="1" id="KW-0732">Signal</keyword>
<proteinExistence type="predicted"/>